<dbReference type="EMBL" id="HG994582">
    <property type="protein sequence ID" value="CAF2905784.1"/>
    <property type="molecule type" value="Genomic_DNA"/>
</dbReference>
<protein>
    <submittedName>
        <fullName evidence="12">(salmon louse) hypothetical protein</fullName>
    </submittedName>
</protein>
<evidence type="ECO:0000256" key="3">
    <source>
        <dbReference type="ARBA" id="ARBA00022729"/>
    </source>
</evidence>
<feature type="region of interest" description="Disordered" evidence="10">
    <location>
        <begin position="950"/>
        <end position="971"/>
    </location>
</feature>
<dbReference type="Pfam" id="PF25059">
    <property type="entry name" value="FN3_DSCAM-DSCAML_C"/>
    <property type="match status" value="1"/>
</dbReference>
<dbReference type="Pfam" id="PF13927">
    <property type="entry name" value="Ig_3"/>
    <property type="match status" value="4"/>
</dbReference>
<feature type="compositionally biased region" description="Polar residues" evidence="10">
    <location>
        <begin position="1701"/>
        <end position="1712"/>
    </location>
</feature>
<dbReference type="InterPro" id="IPR036116">
    <property type="entry name" value="FN3_sf"/>
</dbReference>
<dbReference type="FunFam" id="2.60.40.10:FF:000017">
    <property type="entry name" value="Down syndrome cell adhesion molecule b"/>
    <property type="match status" value="1"/>
</dbReference>
<dbReference type="FunFam" id="2.60.40.10:FF:000028">
    <property type="entry name" value="Neuronal cell adhesion molecule"/>
    <property type="match status" value="1"/>
</dbReference>
<organism evidence="12 13">
    <name type="scientific">Lepeophtheirus salmonis</name>
    <name type="common">Salmon louse</name>
    <name type="synonym">Caligus salmonis</name>
    <dbReference type="NCBI Taxonomy" id="72036"/>
    <lineage>
        <taxon>Eukaryota</taxon>
        <taxon>Metazoa</taxon>
        <taxon>Ecdysozoa</taxon>
        <taxon>Arthropoda</taxon>
        <taxon>Crustacea</taxon>
        <taxon>Multicrustacea</taxon>
        <taxon>Hexanauplia</taxon>
        <taxon>Copepoda</taxon>
        <taxon>Siphonostomatoida</taxon>
        <taxon>Caligidae</taxon>
        <taxon>Lepeophtheirus</taxon>
    </lineage>
</organism>
<keyword evidence="9" id="KW-0393">Immunoglobulin domain</keyword>
<sequence length="1796" mass="199393">METHSRGLGSFVVDEIRGSNEWPLRRIINVYPGSDGLIRTSEVKHSKIKLYQCPIIKLALVLSSEDVYDLPDVFTPSGSKKIIISWILFLAVPQYHLFGPRGSALKIYRLQSSDSGIYRCVARNDVGESSFSIHLKVYSQGESSPPDLRVLPDIQSADIGSNARFSCQIPDSRISQIEVGLRWLYAFIEQTLQPGPMVSLKCSATGSPTPIIKWKLDGFDLPNLERLSYLIGQYVTVHGDVISHLNISRSLVIDGGLYSCSVINRAGSIIHQGRLNIYGAPMIRPWPEEIKAIEGRTFVLHCPLGGFPIEAVHWEKDNLLLASNLRRKVLNNGTLILSDVAKERDEGSYKCTGSNRQGLSAMGKTKISVIVSPKIVPFAAPASLQQGERISLTCTIARGDAPLTLSWVKNNRPLNNNVGQKIISFDSYNSMLTIEALSLHHIGTYTCLARNKAGSAEYSQHITVHVPPEIEPFTFGDNLREGSRTRVVCGILRGDLPIRLSWLKDGSHLLNGQSSGESDLQIASVDDFSSLLTISNLRYRLHSGVYTCVAENPAGQATFDAPLTVKVPPAWKTKPWSTSSVQGESSKLYCQAEGSPAPKISWKKEIASQPGEFLEIIPPINSGIWIQSNKEKEGGGIDSLPTSDYGITNSTLIIERTSKSHAGRYLCLVSNGIGQDLHQFFNFTVKVPPRVTFPDRSFALNSALGDKMARLNCEAEGDKPITVTWMRQNEDIDVNSIVRYSLETIATERGVKTILSIHGINEEDESDYSCLFTNAFGRSSALIKLNVQEPPSPPKVIHIVEISSRFVRLSWTSNRRSGLDLPVSKYVIEWVDHKVPWELAKIKTINGRKEIEEERMTKSEEQVRLDGLRPNIYYKVRVFAENSLGRGRSSSELRLRTRGDKPDGKPVRIQIVDGPSPSTLIVSWEDPDENTWNGRITSYRLGWKLESDHSAGLPPNNRLQEGPKSSGGDNYNWTTVERYDRSDLRTILRELIPNSKYEILIQAQNRYGFGPVSKESGSTGEDLPLTPPRNIICTPMTSTSLQLTWAPPEVSDIRGRLLGYRLYYQDVNHKFSNPGTKESMTPSVILNSLNKFSNYSVMMAVFNSAGEGPFSSPFFCSTKEDVPGQPAKVKTFPLSDRSILVSWLPPQEPNGIIVSYTLYTRIRTGTPSTHGEPKGGTPIRRTARHFVVNGLKQSFYYQFWITASTKYGEGVRSEIKGERVIANGRSRPFIHSIGSEIVGEVGETISLPCHHMGPPRSVRRQWISNGIKLRKSSKMSFEDECLDIHEIEHSDEGNYSCIIERPLSHDQIVYSLRVKRVPNPPLIELNSASHLNCGTEYTLYSTLFNAIGSSDQSNTLTVSTTGTKPSSSKNGAFIFPSNDSVRLDLYSWDVENEGCPVRYFVVDYRQSSALSLQDSKSNHHQNSPSWSLISNNLQTTSRRFTVRQLQPNTHYELRVVANNEAGSTSAYYKFKTLSNVEAAAKIAAEDDERGINSSKEASSSSSEGRRESWMSSKLIAIPIFAAAILIVSTSIGIALCIKKRRHVNKGFYLRPEDNTRSHLEDTLAKETMKNFQMMKEEQLYATIGAPSSTGSIQPLPPPPSSIDGADKSLMSSRGKDEINPYATFVLPGVAPGEETLRHIVYHENQTLPMSDAYSKSSESNIYTTLNHPPQQNKRSTHRSRRKPTKSSGISSSPTPSSSSSNEVQFIGSSSRTESADQMDFIQEVSSIEVIPRPIKQGIPVTFGHEAETTTDDEIFVKRGNQFVSLKSSHLKGRLPKDLLKLVSETNGGEKSCSIQI</sequence>
<dbReference type="GO" id="GO:0070593">
    <property type="term" value="P:dendrite self-avoidance"/>
    <property type="evidence" value="ECO:0007669"/>
    <property type="project" value="TreeGrafter"/>
</dbReference>
<name>A0A7R8H6P3_LEPSM</name>
<evidence type="ECO:0000256" key="7">
    <source>
        <dbReference type="ARBA" id="ARBA00023136"/>
    </source>
</evidence>
<dbReference type="Pfam" id="PF00041">
    <property type="entry name" value="fn3"/>
    <property type="match status" value="4"/>
</dbReference>
<dbReference type="Gene3D" id="2.60.40.10">
    <property type="entry name" value="Immunoglobulins"/>
    <property type="match status" value="13"/>
</dbReference>
<evidence type="ECO:0000256" key="8">
    <source>
        <dbReference type="ARBA" id="ARBA00023157"/>
    </source>
</evidence>
<dbReference type="PANTHER" id="PTHR10075:SF14">
    <property type="entry name" value="CELL ADHESION MOLECULE DSCAM2-RELATED"/>
    <property type="match status" value="1"/>
</dbReference>
<keyword evidence="3" id="KW-0732">Signal</keyword>
<dbReference type="InterPro" id="IPR007110">
    <property type="entry name" value="Ig-like_dom"/>
</dbReference>
<proteinExistence type="predicted"/>
<dbReference type="PROSITE" id="PS50835">
    <property type="entry name" value="IG_LIKE"/>
    <property type="match status" value="8"/>
</dbReference>
<dbReference type="Proteomes" id="UP000675881">
    <property type="component" value="Chromosome 3"/>
</dbReference>
<dbReference type="GO" id="GO:0098632">
    <property type="term" value="F:cell-cell adhesion mediator activity"/>
    <property type="evidence" value="ECO:0007669"/>
    <property type="project" value="TreeGrafter"/>
</dbReference>
<dbReference type="OrthoDB" id="6380591at2759"/>
<keyword evidence="6 11" id="KW-1133">Transmembrane helix</keyword>
<dbReference type="InterPro" id="IPR056754">
    <property type="entry name" value="DSCAM/DSCAML_C"/>
</dbReference>
<dbReference type="GO" id="GO:0030424">
    <property type="term" value="C:axon"/>
    <property type="evidence" value="ECO:0007669"/>
    <property type="project" value="TreeGrafter"/>
</dbReference>
<evidence type="ECO:0000256" key="11">
    <source>
        <dbReference type="SAM" id="Phobius"/>
    </source>
</evidence>
<evidence type="ECO:0000313" key="12">
    <source>
        <dbReference type="EMBL" id="CAF2905784.1"/>
    </source>
</evidence>
<evidence type="ECO:0000256" key="1">
    <source>
        <dbReference type="ARBA" id="ARBA00004167"/>
    </source>
</evidence>
<keyword evidence="5" id="KW-0130">Cell adhesion</keyword>
<evidence type="ECO:0000256" key="6">
    <source>
        <dbReference type="ARBA" id="ARBA00022989"/>
    </source>
</evidence>
<reference evidence="12" key="1">
    <citation type="submission" date="2021-02" db="EMBL/GenBank/DDBJ databases">
        <authorList>
            <person name="Bekaert M."/>
        </authorList>
    </citation>
    <scope>NUCLEOTIDE SEQUENCE</scope>
    <source>
        <strain evidence="12">IoA-00</strain>
    </source>
</reference>
<gene>
    <name evidence="12" type="ORF">LSAA_7412</name>
</gene>
<dbReference type="SMART" id="SM00060">
    <property type="entry name" value="FN3"/>
    <property type="match status" value="5"/>
</dbReference>
<dbReference type="InterPro" id="IPR003961">
    <property type="entry name" value="FN3_dom"/>
</dbReference>
<dbReference type="InterPro" id="IPR013783">
    <property type="entry name" value="Ig-like_fold"/>
</dbReference>
<dbReference type="SUPFAM" id="SSF48726">
    <property type="entry name" value="Immunoglobulin"/>
    <property type="match status" value="8"/>
</dbReference>
<evidence type="ECO:0000256" key="4">
    <source>
        <dbReference type="ARBA" id="ARBA00022737"/>
    </source>
</evidence>
<dbReference type="InterPro" id="IPR036179">
    <property type="entry name" value="Ig-like_dom_sf"/>
</dbReference>
<dbReference type="GO" id="GO:0007411">
    <property type="term" value="P:axon guidance"/>
    <property type="evidence" value="ECO:0007669"/>
    <property type="project" value="TreeGrafter"/>
</dbReference>
<feature type="region of interest" description="Disordered" evidence="10">
    <location>
        <begin position="1661"/>
        <end position="1716"/>
    </location>
</feature>
<evidence type="ECO:0000256" key="5">
    <source>
        <dbReference type="ARBA" id="ARBA00022889"/>
    </source>
</evidence>
<accession>A0A7R8H6P3</accession>
<evidence type="ECO:0000256" key="9">
    <source>
        <dbReference type="ARBA" id="ARBA00023319"/>
    </source>
</evidence>
<dbReference type="SMART" id="SM00409">
    <property type="entry name" value="IG"/>
    <property type="match status" value="8"/>
</dbReference>
<feature type="compositionally biased region" description="Polar residues" evidence="10">
    <location>
        <begin position="1661"/>
        <end position="1673"/>
    </location>
</feature>
<keyword evidence="4" id="KW-0677">Repeat</keyword>
<dbReference type="GO" id="GO:0007156">
    <property type="term" value="P:homophilic cell adhesion via plasma membrane adhesion molecules"/>
    <property type="evidence" value="ECO:0007669"/>
    <property type="project" value="TreeGrafter"/>
</dbReference>
<dbReference type="SUPFAM" id="SSF49265">
    <property type="entry name" value="Fibronectin type III"/>
    <property type="match status" value="3"/>
</dbReference>
<dbReference type="Pfam" id="PF07679">
    <property type="entry name" value="I-set"/>
    <property type="match status" value="4"/>
</dbReference>
<dbReference type="FunFam" id="2.60.40.10:FF:000333">
    <property type="entry name" value="Down syndrome cell adhesion molecule"/>
    <property type="match status" value="2"/>
</dbReference>
<keyword evidence="13" id="KW-1185">Reference proteome</keyword>
<evidence type="ECO:0000256" key="10">
    <source>
        <dbReference type="SAM" id="MobiDB-lite"/>
    </source>
</evidence>
<dbReference type="SMART" id="SM00408">
    <property type="entry name" value="IGc2"/>
    <property type="match status" value="8"/>
</dbReference>
<dbReference type="CDD" id="cd00063">
    <property type="entry name" value="FN3"/>
    <property type="match status" value="5"/>
</dbReference>
<feature type="region of interest" description="Disordered" evidence="10">
    <location>
        <begin position="1589"/>
        <end position="1612"/>
    </location>
</feature>
<evidence type="ECO:0000256" key="2">
    <source>
        <dbReference type="ARBA" id="ARBA00022692"/>
    </source>
</evidence>
<dbReference type="PROSITE" id="PS50853">
    <property type="entry name" value="FN3"/>
    <property type="match status" value="5"/>
</dbReference>
<keyword evidence="2 11" id="KW-0812">Transmembrane</keyword>
<keyword evidence="7 11" id="KW-0472">Membrane</keyword>
<dbReference type="InterPro" id="IPR003599">
    <property type="entry name" value="Ig_sub"/>
</dbReference>
<dbReference type="InterPro" id="IPR013098">
    <property type="entry name" value="Ig_I-set"/>
</dbReference>
<feature type="compositionally biased region" description="Basic residues" evidence="10">
    <location>
        <begin position="1674"/>
        <end position="1684"/>
    </location>
</feature>
<dbReference type="PANTHER" id="PTHR10075">
    <property type="entry name" value="BASIGIN RELATED"/>
    <property type="match status" value="1"/>
</dbReference>
<feature type="transmembrane region" description="Helical" evidence="11">
    <location>
        <begin position="1515"/>
        <end position="1537"/>
    </location>
</feature>
<feature type="compositionally biased region" description="Low complexity" evidence="10">
    <location>
        <begin position="1686"/>
        <end position="1700"/>
    </location>
</feature>
<evidence type="ECO:0000313" key="13">
    <source>
        <dbReference type="Proteomes" id="UP000675881"/>
    </source>
</evidence>
<dbReference type="InterPro" id="IPR003598">
    <property type="entry name" value="Ig_sub2"/>
</dbReference>
<dbReference type="GO" id="GO:0005886">
    <property type="term" value="C:plasma membrane"/>
    <property type="evidence" value="ECO:0007669"/>
    <property type="project" value="TreeGrafter"/>
</dbReference>
<keyword evidence="8" id="KW-1015">Disulfide bond</keyword>
<comment type="subcellular location">
    <subcellularLocation>
        <location evidence="1">Membrane</location>
        <topology evidence="1">Single-pass membrane protein</topology>
    </subcellularLocation>
</comment>